<gene>
    <name evidence="4" type="ORF">ACFVKH_06540</name>
</gene>
<evidence type="ECO:0000256" key="1">
    <source>
        <dbReference type="ARBA" id="ARBA00023125"/>
    </source>
</evidence>
<dbReference type="Proteomes" id="UP001600165">
    <property type="component" value="Unassembled WGS sequence"/>
</dbReference>
<dbReference type="PROSITE" id="PS50977">
    <property type="entry name" value="HTH_TETR_2"/>
    <property type="match status" value="1"/>
</dbReference>
<dbReference type="PRINTS" id="PR00455">
    <property type="entry name" value="HTHTETR"/>
</dbReference>
<evidence type="ECO:0000313" key="4">
    <source>
        <dbReference type="EMBL" id="MFE4105925.1"/>
    </source>
</evidence>
<organism evidence="4 5">
    <name type="scientific">Almyronema epifaneia S1</name>
    <dbReference type="NCBI Taxonomy" id="2991925"/>
    <lineage>
        <taxon>Bacteria</taxon>
        <taxon>Bacillati</taxon>
        <taxon>Cyanobacteriota</taxon>
        <taxon>Cyanophyceae</taxon>
        <taxon>Nodosilineales</taxon>
        <taxon>Nodosilineaceae</taxon>
        <taxon>Almyronema</taxon>
        <taxon>Almyronema epifaneia</taxon>
    </lineage>
</organism>
<evidence type="ECO:0000256" key="2">
    <source>
        <dbReference type="PROSITE-ProRule" id="PRU00335"/>
    </source>
</evidence>
<dbReference type="InterPro" id="IPR009057">
    <property type="entry name" value="Homeodomain-like_sf"/>
</dbReference>
<name>A0ABW6IE62_9CYAN</name>
<proteinExistence type="predicted"/>
<dbReference type="EMBL" id="JBHZOL010000043">
    <property type="protein sequence ID" value="MFE4105925.1"/>
    <property type="molecule type" value="Genomic_DNA"/>
</dbReference>
<keyword evidence="5" id="KW-1185">Reference proteome</keyword>
<reference evidence="4 5" key="1">
    <citation type="submission" date="2024-10" db="EMBL/GenBank/DDBJ databases">
        <authorList>
            <person name="Ratan Roy A."/>
            <person name="Morales Sandoval P.H."/>
            <person name="De Los Santos Villalobos S."/>
            <person name="Chakraborty S."/>
            <person name="Mukherjee J."/>
        </authorList>
    </citation>
    <scope>NUCLEOTIDE SEQUENCE [LARGE SCALE GENOMIC DNA]</scope>
    <source>
        <strain evidence="4 5">S1</strain>
    </source>
</reference>
<evidence type="ECO:0000313" key="5">
    <source>
        <dbReference type="Proteomes" id="UP001600165"/>
    </source>
</evidence>
<dbReference type="InterPro" id="IPR001647">
    <property type="entry name" value="HTH_TetR"/>
</dbReference>
<feature type="domain" description="HTH tetR-type" evidence="3">
    <location>
        <begin position="8"/>
        <end position="68"/>
    </location>
</feature>
<dbReference type="Gene3D" id="1.10.357.10">
    <property type="entry name" value="Tetracycline Repressor, domain 2"/>
    <property type="match status" value="1"/>
</dbReference>
<dbReference type="RefSeq" id="WP_377963180.1">
    <property type="nucleotide sequence ID" value="NZ_JBHZOL010000043.1"/>
</dbReference>
<accession>A0ABW6IE62</accession>
<evidence type="ECO:0000259" key="3">
    <source>
        <dbReference type="PROSITE" id="PS50977"/>
    </source>
</evidence>
<protein>
    <submittedName>
        <fullName evidence="4">TetR/AcrR family transcriptional regulator</fullName>
    </submittedName>
</protein>
<dbReference type="SUPFAM" id="SSF46689">
    <property type="entry name" value="Homeodomain-like"/>
    <property type="match status" value="1"/>
</dbReference>
<dbReference type="InterPro" id="IPR050624">
    <property type="entry name" value="HTH-type_Tx_Regulator"/>
</dbReference>
<dbReference type="Pfam" id="PF00440">
    <property type="entry name" value="TetR_N"/>
    <property type="match status" value="1"/>
</dbReference>
<dbReference type="PANTHER" id="PTHR43479:SF11">
    <property type="entry name" value="ACREF_ENVCD OPERON REPRESSOR-RELATED"/>
    <property type="match status" value="1"/>
</dbReference>
<keyword evidence="1 2" id="KW-0238">DNA-binding</keyword>
<comment type="caution">
    <text evidence="4">The sequence shown here is derived from an EMBL/GenBank/DDBJ whole genome shotgun (WGS) entry which is preliminary data.</text>
</comment>
<dbReference type="PANTHER" id="PTHR43479">
    <property type="entry name" value="ACREF/ENVCD OPERON REPRESSOR-RELATED"/>
    <property type="match status" value="1"/>
</dbReference>
<dbReference type="PROSITE" id="PS01081">
    <property type="entry name" value="HTH_TETR_1"/>
    <property type="match status" value="1"/>
</dbReference>
<dbReference type="InterPro" id="IPR023772">
    <property type="entry name" value="DNA-bd_HTH_TetR-type_CS"/>
</dbReference>
<sequence length="191" mass="22151">MPKVVDFEKQRKEILFKCFDLFAQKGYANVTTRQLCQEIGVSTGALYHYFPSKKALFEQLVDEISHQDTLLLKEAVGETLEERIKALGQLLIQHEAHFIKQAIIWINFYQHNDAQEIQANPTFQQVDDRYQRSMSALLGIQEPKIARFIWTLINGVLIEQVGNEDLSFVEQIDLLTQMLIAYFEKNKSLIS</sequence>
<feature type="DNA-binding region" description="H-T-H motif" evidence="2">
    <location>
        <begin position="31"/>
        <end position="50"/>
    </location>
</feature>